<keyword evidence="4" id="KW-1185">Reference proteome</keyword>
<dbReference type="OrthoDB" id="2278583at2"/>
<name>A0A0R2LUN7_9LACO</name>
<evidence type="ECO:0000256" key="1">
    <source>
        <dbReference type="SAM" id="SignalP"/>
    </source>
</evidence>
<dbReference type="Proteomes" id="UP000051906">
    <property type="component" value="Unassembled WGS sequence"/>
</dbReference>
<dbReference type="EMBL" id="JQCA01000098">
    <property type="protein sequence ID" value="KRO03376.1"/>
    <property type="molecule type" value="Genomic_DNA"/>
</dbReference>
<organism evidence="3 4">
    <name type="scientific">Levilactobacillus paucivorans</name>
    <dbReference type="NCBI Taxonomy" id="616990"/>
    <lineage>
        <taxon>Bacteria</taxon>
        <taxon>Bacillati</taxon>
        <taxon>Bacillota</taxon>
        <taxon>Bacilli</taxon>
        <taxon>Lactobacillales</taxon>
        <taxon>Lactobacillaceae</taxon>
        <taxon>Levilactobacillus</taxon>
    </lineage>
</organism>
<proteinExistence type="predicted"/>
<dbReference type="Pfam" id="PF13731">
    <property type="entry name" value="WxL"/>
    <property type="match status" value="1"/>
</dbReference>
<dbReference type="InterPro" id="IPR027994">
    <property type="entry name" value="WxL_dom"/>
</dbReference>
<dbReference type="RefSeq" id="WP_057878846.1">
    <property type="nucleotide sequence ID" value="NZ_JQCA01000098.1"/>
</dbReference>
<evidence type="ECO:0000259" key="2">
    <source>
        <dbReference type="Pfam" id="PF13731"/>
    </source>
</evidence>
<dbReference type="PATRIC" id="fig|616990.3.peg.305"/>
<dbReference type="AlphaFoldDB" id="A0A0R2LUN7"/>
<accession>A0A0R2LUN7</accession>
<dbReference type="STRING" id="616990.IV54_GL000282"/>
<gene>
    <name evidence="3" type="ORF">IV54_GL000282</name>
</gene>
<reference evidence="3 4" key="1">
    <citation type="journal article" date="2015" name="Genome Announc.">
        <title>Expanding the biotechnology potential of lactobacilli through comparative genomics of 213 strains and associated genera.</title>
        <authorList>
            <person name="Sun Z."/>
            <person name="Harris H.M."/>
            <person name="McCann A."/>
            <person name="Guo C."/>
            <person name="Argimon S."/>
            <person name="Zhang W."/>
            <person name="Yang X."/>
            <person name="Jeffery I.B."/>
            <person name="Cooney J.C."/>
            <person name="Kagawa T.F."/>
            <person name="Liu W."/>
            <person name="Song Y."/>
            <person name="Salvetti E."/>
            <person name="Wrobel A."/>
            <person name="Rasinkangas P."/>
            <person name="Parkhill J."/>
            <person name="Rea M.C."/>
            <person name="O'Sullivan O."/>
            <person name="Ritari J."/>
            <person name="Douillard F.P."/>
            <person name="Paul Ross R."/>
            <person name="Yang R."/>
            <person name="Briner A.E."/>
            <person name="Felis G.E."/>
            <person name="de Vos W.M."/>
            <person name="Barrangou R."/>
            <person name="Klaenhammer T.R."/>
            <person name="Caufield P.W."/>
            <person name="Cui Y."/>
            <person name="Zhang H."/>
            <person name="O'Toole P.W."/>
        </authorList>
    </citation>
    <scope>NUCLEOTIDE SEQUENCE [LARGE SCALE GENOMIC DNA]</scope>
    <source>
        <strain evidence="3 4">DSM 22467</strain>
    </source>
</reference>
<feature type="domain" description="WxL" evidence="2">
    <location>
        <begin position="29"/>
        <end position="214"/>
    </location>
</feature>
<evidence type="ECO:0000313" key="3">
    <source>
        <dbReference type="EMBL" id="KRO03376.1"/>
    </source>
</evidence>
<sequence>MTKKTLQLLATAAIVAGFGFTAVTANADTTPATDSHDTVAQVNLTPGDPSTGAGGIQLLSAPDVSFSGKLDGNTQTFTDGIFTTNANSVNKDAAAGTVTVNDPGTASGWNVQVASSAFVGSDEKTPLNASEMTFGAPAVTPLDSTNKGTVDAGSALTFASAGQTNQLVFKAATGQGVGTWMANYAAKDASFKVAAGNKADTYTSKLTWTLTNTPA</sequence>
<evidence type="ECO:0000313" key="4">
    <source>
        <dbReference type="Proteomes" id="UP000051906"/>
    </source>
</evidence>
<comment type="caution">
    <text evidence="3">The sequence shown here is derived from an EMBL/GenBank/DDBJ whole genome shotgun (WGS) entry which is preliminary data.</text>
</comment>
<protein>
    <recommendedName>
        <fullName evidence="2">WxL domain-containing protein</fullName>
    </recommendedName>
</protein>
<feature type="signal peptide" evidence="1">
    <location>
        <begin position="1"/>
        <end position="27"/>
    </location>
</feature>
<keyword evidence="1" id="KW-0732">Signal</keyword>
<feature type="chain" id="PRO_5006420195" description="WxL domain-containing protein" evidence="1">
    <location>
        <begin position="28"/>
        <end position="215"/>
    </location>
</feature>